<evidence type="ECO:0000256" key="7">
    <source>
        <dbReference type="ARBA" id="ARBA00023136"/>
    </source>
</evidence>
<dbReference type="PANTHER" id="PTHR35011">
    <property type="entry name" value="2,3-DIKETO-L-GULONATE TRAP TRANSPORTER SMALL PERMEASE PROTEIN YIAM"/>
    <property type="match status" value="1"/>
</dbReference>
<evidence type="ECO:0000256" key="8">
    <source>
        <dbReference type="SAM" id="Phobius"/>
    </source>
</evidence>
<feature type="transmembrane region" description="Helical" evidence="8">
    <location>
        <begin position="45"/>
        <end position="63"/>
    </location>
</feature>
<evidence type="ECO:0000313" key="10">
    <source>
        <dbReference type="EMBL" id="GAH64182.1"/>
    </source>
</evidence>
<feature type="non-terminal residue" evidence="10">
    <location>
        <position position="1"/>
    </location>
</feature>
<dbReference type="GO" id="GO:0005886">
    <property type="term" value="C:plasma membrane"/>
    <property type="evidence" value="ECO:0007669"/>
    <property type="project" value="UniProtKB-SubCell"/>
</dbReference>
<gene>
    <name evidence="10" type="ORF">S03H2_44566</name>
</gene>
<dbReference type="AlphaFoldDB" id="X1H443"/>
<name>X1H443_9ZZZZ</name>
<dbReference type="PANTHER" id="PTHR35011:SF4">
    <property type="entry name" value="SLL1102 PROTEIN"/>
    <property type="match status" value="1"/>
</dbReference>
<keyword evidence="5 8" id="KW-0812">Transmembrane</keyword>
<reference evidence="10" key="1">
    <citation type="journal article" date="2014" name="Front. Microbiol.">
        <title>High frequency of phylogenetically diverse reductive dehalogenase-homologous genes in deep subseafloor sedimentary metagenomes.</title>
        <authorList>
            <person name="Kawai M."/>
            <person name="Futagami T."/>
            <person name="Toyoda A."/>
            <person name="Takaki Y."/>
            <person name="Nishi S."/>
            <person name="Hori S."/>
            <person name="Arai W."/>
            <person name="Tsubouchi T."/>
            <person name="Morono Y."/>
            <person name="Uchiyama I."/>
            <person name="Ito T."/>
            <person name="Fujiyama A."/>
            <person name="Inagaki F."/>
            <person name="Takami H."/>
        </authorList>
    </citation>
    <scope>NUCLEOTIDE SEQUENCE</scope>
    <source>
        <strain evidence="10">Expedition CK06-06</strain>
    </source>
</reference>
<evidence type="ECO:0000259" key="9">
    <source>
        <dbReference type="Pfam" id="PF04290"/>
    </source>
</evidence>
<feature type="transmembrane region" description="Helical" evidence="8">
    <location>
        <begin position="83"/>
        <end position="102"/>
    </location>
</feature>
<comment type="subcellular location">
    <subcellularLocation>
        <location evidence="1">Cell inner membrane</location>
        <topology evidence="1">Multi-pass membrane protein</topology>
    </subcellularLocation>
</comment>
<dbReference type="EMBL" id="BARU01027876">
    <property type="protein sequence ID" value="GAH64182.1"/>
    <property type="molecule type" value="Genomic_DNA"/>
</dbReference>
<keyword evidence="6 8" id="KW-1133">Transmembrane helix</keyword>
<feature type="domain" description="Tripartite ATP-independent periplasmic transporters DctQ component" evidence="9">
    <location>
        <begin position="22"/>
        <end position="154"/>
    </location>
</feature>
<dbReference type="Pfam" id="PF04290">
    <property type="entry name" value="DctQ"/>
    <property type="match status" value="1"/>
</dbReference>
<dbReference type="InterPro" id="IPR007387">
    <property type="entry name" value="TRAP_DctQ"/>
</dbReference>
<accession>X1H443</accession>
<keyword evidence="3" id="KW-1003">Cell membrane</keyword>
<dbReference type="InterPro" id="IPR055348">
    <property type="entry name" value="DctQ"/>
</dbReference>
<evidence type="ECO:0000256" key="5">
    <source>
        <dbReference type="ARBA" id="ARBA00022692"/>
    </source>
</evidence>
<keyword evidence="2" id="KW-0813">Transport</keyword>
<organism evidence="10">
    <name type="scientific">marine sediment metagenome</name>
    <dbReference type="NCBI Taxonomy" id="412755"/>
    <lineage>
        <taxon>unclassified sequences</taxon>
        <taxon>metagenomes</taxon>
        <taxon>ecological metagenomes</taxon>
    </lineage>
</organism>
<feature type="transmembrane region" description="Helical" evidence="8">
    <location>
        <begin position="131"/>
        <end position="151"/>
    </location>
</feature>
<evidence type="ECO:0000256" key="2">
    <source>
        <dbReference type="ARBA" id="ARBA00022448"/>
    </source>
</evidence>
<evidence type="ECO:0000256" key="4">
    <source>
        <dbReference type="ARBA" id="ARBA00022519"/>
    </source>
</evidence>
<evidence type="ECO:0000256" key="3">
    <source>
        <dbReference type="ARBA" id="ARBA00022475"/>
    </source>
</evidence>
<protein>
    <recommendedName>
        <fullName evidence="9">Tripartite ATP-independent periplasmic transporters DctQ component domain-containing protein</fullName>
    </recommendedName>
</protein>
<evidence type="ECO:0000256" key="1">
    <source>
        <dbReference type="ARBA" id="ARBA00004429"/>
    </source>
</evidence>
<feature type="transmembrane region" description="Helical" evidence="8">
    <location>
        <begin position="13"/>
        <end position="33"/>
    </location>
</feature>
<keyword evidence="4" id="KW-0997">Cell inner membrane</keyword>
<evidence type="ECO:0000256" key="6">
    <source>
        <dbReference type="ARBA" id="ARBA00022989"/>
    </source>
</evidence>
<proteinExistence type="predicted"/>
<sequence>ASIDWLSEWTGKVTSWIVLVLTFMISCEVIMRYGFSAPSKFTFDLSWMMFAALSALGLGYVILNDENVRVNILYNGWTLRAKLVVDTIMTLVVFLPVAYILVRFSIDHTAYAWAVGEVGIRGYWMPPLFPIRLIVSIGLFLAALQGISWFVRNLLTVLSRGEQ</sequence>
<comment type="caution">
    <text evidence="10">The sequence shown here is derived from an EMBL/GenBank/DDBJ whole genome shotgun (WGS) entry which is preliminary data.</text>
</comment>
<keyword evidence="7 8" id="KW-0472">Membrane</keyword>